<dbReference type="EMBL" id="CP032869">
    <property type="protein sequence ID" value="AYL93952.1"/>
    <property type="molecule type" value="Genomic_DNA"/>
</dbReference>
<proteinExistence type="predicted"/>
<protein>
    <submittedName>
        <fullName evidence="2">Uncharacterized protein</fullName>
    </submittedName>
</protein>
<evidence type="ECO:0000256" key="1">
    <source>
        <dbReference type="SAM" id="Phobius"/>
    </source>
</evidence>
<dbReference type="OrthoDB" id="793264at2"/>
<keyword evidence="1" id="KW-1133">Transmembrane helix</keyword>
<dbReference type="Proteomes" id="UP000270046">
    <property type="component" value="Chromosome"/>
</dbReference>
<gene>
    <name evidence="2" type="ORF">HYN43_000995</name>
</gene>
<dbReference type="KEGG" id="muh:HYN43_000995"/>
<organism evidence="2 3">
    <name type="scientific">Mucilaginibacter celer</name>
    <dbReference type="NCBI Taxonomy" id="2305508"/>
    <lineage>
        <taxon>Bacteria</taxon>
        <taxon>Pseudomonadati</taxon>
        <taxon>Bacteroidota</taxon>
        <taxon>Sphingobacteriia</taxon>
        <taxon>Sphingobacteriales</taxon>
        <taxon>Sphingobacteriaceae</taxon>
        <taxon>Mucilaginibacter</taxon>
    </lineage>
</organism>
<reference evidence="2 3" key="1">
    <citation type="submission" date="2018-10" db="EMBL/GenBank/DDBJ databases">
        <title>Genome sequencing of Mucilaginibacter sp. HYN0043.</title>
        <authorList>
            <person name="Kim M."/>
            <person name="Yi H."/>
        </authorList>
    </citation>
    <scope>NUCLEOTIDE SEQUENCE [LARGE SCALE GENOMIC DNA]</scope>
    <source>
        <strain evidence="2 3">HYN0043</strain>
    </source>
</reference>
<feature type="transmembrane region" description="Helical" evidence="1">
    <location>
        <begin position="68"/>
        <end position="88"/>
    </location>
</feature>
<sequence>MHANTRNAIFAIIYFAISGLITAWFIGMKFGYIASPLTIVLANFVSVFKWAAMVIAAIWLLKRNKWVFIRRVGFACFTGTCMLLTVFITRHLPIGSWQQFTYPVFLALFVMTVLCFRAVYVTGLSVKWFIGWLICLAIGMVLQTRVVLGLHPSLVTNEVFRNFDFRQKNQNC</sequence>
<accession>A0A494VSP2</accession>
<feature type="transmembrane region" description="Helical" evidence="1">
    <location>
        <begin position="128"/>
        <end position="148"/>
    </location>
</feature>
<dbReference type="RefSeq" id="WP_119407673.1">
    <property type="nucleotide sequence ID" value="NZ_CP032869.1"/>
</dbReference>
<feature type="transmembrane region" description="Helical" evidence="1">
    <location>
        <begin position="100"/>
        <end position="121"/>
    </location>
</feature>
<name>A0A494VSP2_9SPHI</name>
<keyword evidence="3" id="KW-1185">Reference proteome</keyword>
<evidence type="ECO:0000313" key="2">
    <source>
        <dbReference type="EMBL" id="AYL93952.1"/>
    </source>
</evidence>
<keyword evidence="1" id="KW-0472">Membrane</keyword>
<feature type="transmembrane region" description="Helical" evidence="1">
    <location>
        <begin position="7"/>
        <end position="27"/>
    </location>
</feature>
<keyword evidence="1" id="KW-0812">Transmembrane</keyword>
<feature type="transmembrane region" description="Helical" evidence="1">
    <location>
        <begin position="39"/>
        <end position="61"/>
    </location>
</feature>
<dbReference type="AlphaFoldDB" id="A0A494VSP2"/>
<evidence type="ECO:0000313" key="3">
    <source>
        <dbReference type="Proteomes" id="UP000270046"/>
    </source>
</evidence>